<keyword evidence="5" id="KW-0158">Chromosome</keyword>
<keyword evidence="6" id="KW-0694">RNA-binding</keyword>
<comment type="caution">
    <text evidence="17">The sequence shown here is derived from an EMBL/GenBank/DDBJ whole genome shotgun (WGS) entry which is preliminary data.</text>
</comment>
<keyword evidence="7" id="KW-0539">Nucleus</keyword>
<evidence type="ECO:0000256" key="8">
    <source>
        <dbReference type="ARBA" id="ARBA00035000"/>
    </source>
</evidence>
<dbReference type="Pfam" id="PF17407">
    <property type="entry name" value="Nrap_D6"/>
    <property type="match status" value="1"/>
</dbReference>
<dbReference type="InterPro" id="IPR005554">
    <property type="entry name" value="NOL6/Upt22"/>
</dbReference>
<evidence type="ECO:0000313" key="17">
    <source>
        <dbReference type="EMBL" id="KAK1334379.1"/>
    </source>
</evidence>
<dbReference type="Pfam" id="PF17406">
    <property type="entry name" value="Nrap_D5"/>
    <property type="match status" value="1"/>
</dbReference>
<evidence type="ECO:0000256" key="4">
    <source>
        <dbReference type="ARBA" id="ARBA00016437"/>
    </source>
</evidence>
<evidence type="ECO:0000256" key="5">
    <source>
        <dbReference type="ARBA" id="ARBA00022454"/>
    </source>
</evidence>
<dbReference type="FunFam" id="3.30.70.3030:FF:000001">
    <property type="entry name" value="Nucleolar protein 6"/>
    <property type="match status" value="1"/>
</dbReference>
<dbReference type="Pfam" id="PF17403">
    <property type="entry name" value="Nrap_D2"/>
    <property type="match status" value="1"/>
</dbReference>
<dbReference type="GO" id="GO:0005694">
    <property type="term" value="C:chromosome"/>
    <property type="evidence" value="ECO:0007669"/>
    <property type="project" value="UniProtKB-SubCell"/>
</dbReference>
<evidence type="ECO:0000256" key="2">
    <source>
        <dbReference type="ARBA" id="ARBA00004604"/>
    </source>
</evidence>
<feature type="domain" description="Nrap protein" evidence="11">
    <location>
        <begin position="314"/>
        <end position="453"/>
    </location>
</feature>
<reference evidence="17" key="1">
    <citation type="submission" date="2023-06" db="EMBL/GenBank/DDBJ databases">
        <title>Reference genome for the Northern bat (Eptesicus nilssonii), a most northern bat species.</title>
        <authorList>
            <person name="Laine V.N."/>
            <person name="Pulliainen A.T."/>
            <person name="Lilley T.M."/>
        </authorList>
    </citation>
    <scope>NUCLEOTIDE SEQUENCE</scope>
    <source>
        <strain evidence="17">BLF_Eptnil</strain>
        <tissue evidence="17">Kidney</tissue>
    </source>
</reference>
<evidence type="ECO:0000256" key="1">
    <source>
        <dbReference type="ARBA" id="ARBA00004286"/>
    </source>
</evidence>
<evidence type="ECO:0000256" key="10">
    <source>
        <dbReference type="ARBA" id="ARBA00081007"/>
    </source>
</evidence>
<dbReference type="InterPro" id="IPR035371">
    <property type="entry name" value="Nrap_D6"/>
</dbReference>
<evidence type="ECO:0000259" key="12">
    <source>
        <dbReference type="Pfam" id="PF17403"/>
    </source>
</evidence>
<dbReference type="GO" id="GO:0006364">
    <property type="term" value="P:rRNA processing"/>
    <property type="evidence" value="ECO:0007669"/>
    <property type="project" value="TreeGrafter"/>
</dbReference>
<dbReference type="GO" id="GO:0032545">
    <property type="term" value="C:CURI complex"/>
    <property type="evidence" value="ECO:0007669"/>
    <property type="project" value="TreeGrafter"/>
</dbReference>
<dbReference type="InterPro" id="IPR035370">
    <property type="entry name" value="Nrap_D5"/>
</dbReference>
<dbReference type="Gene3D" id="3.30.70.3030">
    <property type="match status" value="1"/>
</dbReference>
<proteinExistence type="inferred from homology"/>
<dbReference type="Pfam" id="PF17404">
    <property type="entry name" value="Nrap_D3"/>
    <property type="match status" value="1"/>
</dbReference>
<comment type="subcellular location">
    <subcellularLocation>
        <location evidence="1">Chromosome</location>
    </subcellularLocation>
    <subcellularLocation>
        <location evidence="2">Nucleus</location>
        <location evidence="2">Nucleolus</location>
    </subcellularLocation>
</comment>
<evidence type="ECO:0000256" key="7">
    <source>
        <dbReference type="ARBA" id="ARBA00023242"/>
    </source>
</evidence>
<evidence type="ECO:0000259" key="13">
    <source>
        <dbReference type="Pfam" id="PF17404"/>
    </source>
</evidence>
<dbReference type="InterPro" id="IPR035369">
    <property type="entry name" value="Nrap_D4"/>
</dbReference>
<dbReference type="InterPro" id="IPR035368">
    <property type="entry name" value="Nrap_D3"/>
</dbReference>
<evidence type="ECO:0000259" key="11">
    <source>
        <dbReference type="Pfam" id="PF03813"/>
    </source>
</evidence>
<feature type="domain" description="Nrap protein" evidence="13">
    <location>
        <begin position="604"/>
        <end position="789"/>
    </location>
</feature>
<dbReference type="FunFam" id="1.10.1410.10:FF:000005">
    <property type="entry name" value="Nucleolar protein 6"/>
    <property type="match status" value="1"/>
</dbReference>
<dbReference type="EMBL" id="JAULJE010000015">
    <property type="protein sequence ID" value="KAK1334379.1"/>
    <property type="molecule type" value="Genomic_DNA"/>
</dbReference>
<dbReference type="FunFam" id="1.10.1410.10:FF:000006">
    <property type="entry name" value="Nucleolar protein 6"/>
    <property type="match status" value="1"/>
</dbReference>
<feature type="domain" description="Nrap protein" evidence="16">
    <location>
        <begin position="1167"/>
        <end position="1298"/>
    </location>
</feature>
<dbReference type="Pfam" id="PF17405">
    <property type="entry name" value="Nrap_D4"/>
    <property type="match status" value="1"/>
</dbReference>
<comment type="function">
    <text evidence="8">Part of the small subunit (SSU) processome, first precursor of the small eukaryotic ribosomal subunit. During the assembly of the SSU processome in the nucleolus, many ribosome biogenesis factors, an RNA chaperone and ribosomal proteins associate with the nascent pre-rRNA and work in concert to generate RNA folding, modifications, rearrangements and cleavage as well as targeted degradation of pre-ribosomal RNA by the RNA exosome.</text>
</comment>
<dbReference type="GO" id="GO:0006409">
    <property type="term" value="P:tRNA export from nucleus"/>
    <property type="evidence" value="ECO:0007669"/>
    <property type="project" value="TreeGrafter"/>
</dbReference>
<dbReference type="GO" id="GO:0032040">
    <property type="term" value="C:small-subunit processome"/>
    <property type="evidence" value="ECO:0007669"/>
    <property type="project" value="TreeGrafter"/>
</dbReference>
<dbReference type="Gene3D" id="1.10.1410.10">
    <property type="match status" value="2"/>
</dbReference>
<evidence type="ECO:0000256" key="6">
    <source>
        <dbReference type="ARBA" id="ARBA00022884"/>
    </source>
</evidence>
<evidence type="ECO:0000259" key="16">
    <source>
        <dbReference type="Pfam" id="PF17407"/>
    </source>
</evidence>
<evidence type="ECO:0000256" key="9">
    <source>
        <dbReference type="ARBA" id="ARBA00063084"/>
    </source>
</evidence>
<dbReference type="Pfam" id="PF03813">
    <property type="entry name" value="Nrap"/>
    <property type="match status" value="1"/>
</dbReference>
<dbReference type="GO" id="GO:0034456">
    <property type="term" value="C:UTP-C complex"/>
    <property type="evidence" value="ECO:0007669"/>
    <property type="project" value="TreeGrafter"/>
</dbReference>
<dbReference type="PANTHER" id="PTHR17972:SF0">
    <property type="entry name" value="NUCLEOLAR PROTEIN 6"/>
    <property type="match status" value="1"/>
</dbReference>
<evidence type="ECO:0000259" key="14">
    <source>
        <dbReference type="Pfam" id="PF17405"/>
    </source>
</evidence>
<comment type="similarity">
    <text evidence="3">Belongs to the NRAP family.</text>
</comment>
<organism evidence="17 18">
    <name type="scientific">Cnephaeus nilssonii</name>
    <name type="common">Northern bat</name>
    <name type="synonym">Eptesicus nilssonii</name>
    <dbReference type="NCBI Taxonomy" id="3371016"/>
    <lineage>
        <taxon>Eukaryota</taxon>
        <taxon>Metazoa</taxon>
        <taxon>Chordata</taxon>
        <taxon>Craniata</taxon>
        <taxon>Vertebrata</taxon>
        <taxon>Euteleostomi</taxon>
        <taxon>Mammalia</taxon>
        <taxon>Eutheria</taxon>
        <taxon>Laurasiatheria</taxon>
        <taxon>Chiroptera</taxon>
        <taxon>Yangochiroptera</taxon>
        <taxon>Vespertilionidae</taxon>
        <taxon>Cnephaeus</taxon>
    </lineage>
</organism>
<evidence type="ECO:0000256" key="3">
    <source>
        <dbReference type="ARBA" id="ARBA00006674"/>
    </source>
</evidence>
<comment type="subunit">
    <text evidence="9">Part of the small subunit (SSU) processome, composed of more than 70 proteins and the RNA chaperone small nucleolar RNA (snoRNA) U3. Interacts with RRP7A; required for NOL6 localization to nucleolus.</text>
</comment>
<sequence>MTLELGGVLRHVARWRSLGLPWPCLLGYPSRSFGVYRRSAEGVQPLRRGFGSSVAVGRSRAAGFKPDLREPDDPEGWGQRLWEHSFTELPAIRSKEHECGPLWISSIRPVLPAGHMVARLERFTREALPGGTSGSELSINIYDLTLVSPSHWAQMMESTLEGTVKEGKKEFSKKHTVAGSPVEGLLQPVKLSRAELYKEPTSEELNRLRETESLFHSSLLRLQVEELLKEVKLSEKKKERIDAFLRDVNQKIMRVPSTLETELTDQAWLPAGVRVPLHQVPYTVKGCFRFLPPAQVTVVGSYLLGTCIRPDINVDVALTMPKEILQDKDGLNQRYFRKRALYLAHLAHHLAQDPLFGSVRFSYANGCHLKPLLLLRPHGKDEHLVTVRLHPCPPPDFFRPCRLLPSKNNVRSAWYRGQSPPGDGSPEPPTPHYNTWVLQDTALQSHVQFLSTVLGSALGLKDGVALLKVWLRQRELDKGLGGFSGFLVSMLVAFLVSTRKIHTTMSGYQVLRSVLQFLATTDLTVNGISLCFSSDPSLPALADFHQSFPVVFLDSSGRLNLCADVTASTYHQVQHEARLSMVLLDSKADDGFQLLLMTPKPMIRAFDHILHLFPLSRLQAACHRLKLWPELQDHGGDYVSAALGPLTTLLEQGLGSRLHLLSHSRPQSQSGFPDQAQPFCTLQWDISQDPPKHRDSGALTLGLLLRPEGLTSVLELGPEADQPRHVPWTGIEPETLQAADFRQFWGSRSELRRFQDGAIREAVVWEASSMSQKRLIPHQVVTHLLALHADIPETCVHYMGGHLDALIQGLKETSSTGEEALAAAVRCYDELSRLLWGLDGLPLTVSAVQGAHPVLRYTEVFPPAPVWPAYSFHKHLPERASLLPRPDKPCPAYVEPMTVVCHLEGSGQWPQDAEAIRRVRAAFQLRLAELLAQHHGLQCRATATHTDVMKDGFVFRIRVAYQREPQILKEMRSPEGMISLRDTPASLRLEKDTKQLPLLTSALHGLQQQHPAFSGVARLAKRWVRAQLLGEGFTDESLDLVAAALFLHPEPFTLPSSPQVGFLRFLFLVSTFDWKNNPLIVNLNNELTVEEQVEIRSGFLATRKQLPVMVIITPQDRKHSIWTQDGPSPQILQQLVVLAAEALPILEKQLMDPRGPGDIRTVFRPPLDMYDVLIRLSPRHIPRHRQAVDSPAASFCRGLLSEPGPSSLMPVLGYDPPQLYLAQLREAYGDLALFFYDQHGGEVIGVLWKPTSFQPHPFKASNTKGRMVVSQGGEMVMVPNVEAILEDFAILGEGLVRAVEARSERWTV</sequence>
<dbReference type="Proteomes" id="UP001177744">
    <property type="component" value="Unassembled WGS sequence"/>
</dbReference>
<protein>
    <recommendedName>
        <fullName evidence="4">Nucleolar protein 6</fullName>
    </recommendedName>
    <alternativeName>
        <fullName evidence="10">Nucleolar RNA-associated protein</fullName>
    </alternativeName>
</protein>
<feature type="domain" description="Nrap protein" evidence="14">
    <location>
        <begin position="803"/>
        <end position="1008"/>
    </location>
</feature>
<dbReference type="PANTHER" id="PTHR17972">
    <property type="entry name" value="NUCLEOLAR RNA-ASSOCIATED PROTEIN"/>
    <property type="match status" value="1"/>
</dbReference>
<accession>A0AA40LJW0</accession>
<dbReference type="InterPro" id="IPR035082">
    <property type="entry name" value="Nrap_D1"/>
</dbReference>
<gene>
    <name evidence="17" type="ORF">QTO34_005383</name>
</gene>
<feature type="domain" description="Nrap protein" evidence="15">
    <location>
        <begin position="1010"/>
        <end position="1165"/>
    </location>
</feature>
<evidence type="ECO:0000259" key="15">
    <source>
        <dbReference type="Pfam" id="PF17406"/>
    </source>
</evidence>
<evidence type="ECO:0000313" key="18">
    <source>
        <dbReference type="Proteomes" id="UP001177744"/>
    </source>
</evidence>
<dbReference type="GO" id="GO:0003723">
    <property type="term" value="F:RNA binding"/>
    <property type="evidence" value="ECO:0007669"/>
    <property type="project" value="UniProtKB-KW"/>
</dbReference>
<feature type="domain" description="Nrap protein" evidence="12">
    <location>
        <begin position="460"/>
        <end position="598"/>
    </location>
</feature>
<keyword evidence="18" id="KW-1185">Reference proteome</keyword>
<name>A0AA40LJW0_CNENI</name>
<dbReference type="InterPro" id="IPR035367">
    <property type="entry name" value="Nrap_D2"/>
</dbReference>